<dbReference type="Pfam" id="PF03992">
    <property type="entry name" value="ABM"/>
    <property type="match status" value="1"/>
</dbReference>
<dbReference type="Gene3D" id="3.30.70.100">
    <property type="match status" value="1"/>
</dbReference>
<feature type="domain" description="ABM" evidence="1">
    <location>
        <begin position="3"/>
        <end position="93"/>
    </location>
</feature>
<dbReference type="PROSITE" id="PS51725">
    <property type="entry name" value="ABM"/>
    <property type="match status" value="1"/>
</dbReference>
<dbReference type="Pfam" id="PF13669">
    <property type="entry name" value="Glyoxalase_4"/>
    <property type="match status" value="1"/>
</dbReference>
<dbReference type="Proteomes" id="UP000623010">
    <property type="component" value="Unassembled WGS sequence"/>
</dbReference>
<dbReference type="RefSeq" id="WP_190056903.1">
    <property type="nucleotide sequence ID" value="NZ_BMWH01000005.1"/>
</dbReference>
<reference evidence="2" key="1">
    <citation type="journal article" date="2014" name="Int. J. Syst. Evol. Microbiol.">
        <title>Complete genome sequence of Corynebacterium casei LMG S-19264T (=DSM 44701T), isolated from a smear-ripened cheese.</title>
        <authorList>
            <consortium name="US DOE Joint Genome Institute (JGI-PGF)"/>
            <person name="Walter F."/>
            <person name="Albersmeier A."/>
            <person name="Kalinowski J."/>
            <person name="Ruckert C."/>
        </authorList>
    </citation>
    <scope>NUCLEOTIDE SEQUENCE</scope>
    <source>
        <strain evidence="2">JCM 5016</strain>
    </source>
</reference>
<evidence type="ECO:0000313" key="3">
    <source>
        <dbReference type="Proteomes" id="UP000623010"/>
    </source>
</evidence>
<reference evidence="2" key="2">
    <citation type="submission" date="2020-09" db="EMBL/GenBank/DDBJ databases">
        <authorList>
            <person name="Sun Q."/>
            <person name="Ohkuma M."/>
        </authorList>
    </citation>
    <scope>NUCLEOTIDE SEQUENCE</scope>
    <source>
        <strain evidence="2">JCM 5016</strain>
    </source>
</reference>
<dbReference type="InterPro" id="IPR011008">
    <property type="entry name" value="Dimeric_a/b-barrel"/>
</dbReference>
<protein>
    <recommendedName>
        <fullName evidence="1">ABM domain-containing protein</fullName>
    </recommendedName>
</protein>
<proteinExistence type="predicted"/>
<dbReference type="Gene3D" id="3.10.180.10">
    <property type="entry name" value="2,3-Dihydroxybiphenyl 1,2-Dioxygenase, domain 1"/>
    <property type="match status" value="1"/>
</dbReference>
<keyword evidence="3" id="KW-1185">Reference proteome</keyword>
<name>A0A918R389_9ACTN</name>
<accession>A0A918R389</accession>
<gene>
    <name evidence="2" type="ORF">GCM10010389_18890</name>
</gene>
<organism evidence="2 3">
    <name type="scientific">Streptomyces echinoruber</name>
    <dbReference type="NCBI Taxonomy" id="68898"/>
    <lineage>
        <taxon>Bacteria</taxon>
        <taxon>Bacillati</taxon>
        <taxon>Actinomycetota</taxon>
        <taxon>Actinomycetes</taxon>
        <taxon>Kitasatosporales</taxon>
        <taxon>Streptomycetaceae</taxon>
        <taxon>Streptomyces</taxon>
    </lineage>
</organism>
<comment type="caution">
    <text evidence="2">The sequence shown here is derived from an EMBL/GenBank/DDBJ whole genome shotgun (WGS) entry which is preliminary data.</text>
</comment>
<evidence type="ECO:0000259" key="1">
    <source>
        <dbReference type="PROSITE" id="PS51725"/>
    </source>
</evidence>
<sequence length="260" mass="28749">MTIIATARQLVRPGTEARLDALMAGLERTIRAHEPGCLRFDYVISADRPGERLVIEEYADEAALEAHKHTPYLAEFIPQLLECLLEPPILETFRPAGEKAPLPESCFHVGVVVPDLAEAVELYSQWFGIEFTEPATFEIPYLEQGGQGGPGRMTAAFSRTAYPQYELIQADGDGITSLEHAGKVLYYGVWESDMEARLKKLEAADIGIDAYFRPGPGETPFAVITGPDLQGMRIEYVDTADRPAMDEWVNTGRYPGLSGR</sequence>
<dbReference type="SUPFAM" id="SSF54909">
    <property type="entry name" value="Dimeric alpha+beta barrel"/>
    <property type="match status" value="1"/>
</dbReference>
<dbReference type="AlphaFoldDB" id="A0A918R389"/>
<dbReference type="InterPro" id="IPR007138">
    <property type="entry name" value="ABM_dom"/>
</dbReference>
<dbReference type="InterPro" id="IPR029068">
    <property type="entry name" value="Glyas_Bleomycin-R_OHBP_Dase"/>
</dbReference>
<evidence type="ECO:0000313" key="2">
    <source>
        <dbReference type="EMBL" id="GGZ81398.1"/>
    </source>
</evidence>
<dbReference type="SUPFAM" id="SSF54593">
    <property type="entry name" value="Glyoxalase/Bleomycin resistance protein/Dihydroxybiphenyl dioxygenase"/>
    <property type="match status" value="1"/>
</dbReference>
<dbReference type="EMBL" id="BMWH01000005">
    <property type="protein sequence ID" value="GGZ81398.1"/>
    <property type="molecule type" value="Genomic_DNA"/>
</dbReference>